<keyword evidence="3" id="KW-1185">Reference proteome</keyword>
<proteinExistence type="predicted"/>
<dbReference type="InterPro" id="IPR001623">
    <property type="entry name" value="DnaJ_domain"/>
</dbReference>
<dbReference type="Proteomes" id="UP000831156">
    <property type="component" value="Unassembled WGS sequence"/>
</dbReference>
<feature type="domain" description="J" evidence="1">
    <location>
        <begin position="1"/>
        <end position="111"/>
    </location>
</feature>
<dbReference type="Gene3D" id="1.10.287.110">
    <property type="entry name" value="DnaJ domain"/>
    <property type="match status" value="1"/>
</dbReference>
<dbReference type="SUPFAM" id="SSF46565">
    <property type="entry name" value="Chaperone J-domain"/>
    <property type="match status" value="1"/>
</dbReference>
<dbReference type="PANTHER" id="PTHR44094">
    <property type="entry name" value="DNAJ HEAT SHOCK N-TERMINAL DOMAIN-CONTAINING PROTEIN"/>
    <property type="match status" value="1"/>
</dbReference>
<dbReference type="InterPro" id="IPR052423">
    <property type="entry name" value="EMIR"/>
</dbReference>
<name>A0ABY0KXI3_9APIC</name>
<evidence type="ECO:0000259" key="1">
    <source>
        <dbReference type="PROSITE" id="PS50076"/>
    </source>
</evidence>
<dbReference type="InterPro" id="IPR018253">
    <property type="entry name" value="DnaJ_domain_CS"/>
</dbReference>
<gene>
    <name evidence="2" type="ORF">PGABG01_0008800</name>
</gene>
<dbReference type="PROSITE" id="PS00636">
    <property type="entry name" value="DNAJ_1"/>
    <property type="match status" value="1"/>
</dbReference>
<dbReference type="PRINTS" id="PR00625">
    <property type="entry name" value="JDOMAIN"/>
</dbReference>
<dbReference type="PANTHER" id="PTHR44094:SF8">
    <property type="entry name" value="DNAJ HEAT SHOCK N-TERMINAL DOMAIN-CONTAINING PROTEIN-RELATED"/>
    <property type="match status" value="1"/>
</dbReference>
<comment type="caution">
    <text evidence="2">The sequence shown here is derived from an EMBL/GenBank/DDBJ whole genome shotgun (WGS) entry which is preliminary data.</text>
</comment>
<evidence type="ECO:0000313" key="2">
    <source>
        <dbReference type="EMBL" id="SCQ12649.1"/>
    </source>
</evidence>
<dbReference type="EMBL" id="FMKD01000029">
    <property type="protein sequence ID" value="SCQ12649.1"/>
    <property type="molecule type" value="Genomic_DNA"/>
</dbReference>
<reference evidence="2" key="1">
    <citation type="submission" date="2016-09" db="EMBL/GenBank/DDBJ databases">
        <authorList>
            <consortium name="Pathogen Informatics"/>
            <person name="Sun Q."/>
            <person name="Inoue M."/>
        </authorList>
    </citation>
    <scope>NUCLEOTIDE SEQUENCE</scope>
</reference>
<organism evidence="2 3">
    <name type="scientific">Plasmodium gaboni</name>
    <dbReference type="NCBI Taxonomy" id="647221"/>
    <lineage>
        <taxon>Eukaryota</taxon>
        <taxon>Sar</taxon>
        <taxon>Alveolata</taxon>
        <taxon>Apicomplexa</taxon>
        <taxon>Aconoidasida</taxon>
        <taxon>Haemosporida</taxon>
        <taxon>Plasmodiidae</taxon>
        <taxon>Plasmodium</taxon>
        <taxon>Plasmodium (Laverania)</taxon>
    </lineage>
</organism>
<sequence length="206" mass="24539">MLSLETINTNINETTLKRKIHHIGKKLVMKTNMKEMIMKKKKKKNHFDKRKKTKVSSPNNIYEHPDTTYYDILNVNKNTRNDEPKIKFEKISEAYQILNDKEKRAEYDSIGMQCVDDVTLIDPSLLFMMLFSSEKLCDYIGVYDLTYMFNFIMRSMNKGHVNGIIFNMFGFMNKFFDKFKKDQENREFDLAVSLKYILQKYIDNGK</sequence>
<protein>
    <submittedName>
        <fullName evidence="2">DnaJ protein,putative</fullName>
    </submittedName>
</protein>
<dbReference type="Pfam" id="PF00226">
    <property type="entry name" value="DnaJ"/>
    <property type="match status" value="1"/>
</dbReference>
<accession>A0ABY0KXI3</accession>
<evidence type="ECO:0000313" key="3">
    <source>
        <dbReference type="Proteomes" id="UP000831156"/>
    </source>
</evidence>
<dbReference type="InterPro" id="IPR036869">
    <property type="entry name" value="J_dom_sf"/>
</dbReference>
<dbReference type="PROSITE" id="PS50076">
    <property type="entry name" value="DNAJ_2"/>
    <property type="match status" value="1"/>
</dbReference>